<dbReference type="AlphaFoldDB" id="A0A8X6SA07"/>
<name>A0A8X6SA07_TRICX</name>
<reference evidence="1" key="1">
    <citation type="submission" date="2020-08" db="EMBL/GenBank/DDBJ databases">
        <title>Multicomponent nature underlies the extraordinary mechanical properties of spider dragline silk.</title>
        <authorList>
            <person name="Kono N."/>
            <person name="Nakamura H."/>
            <person name="Mori M."/>
            <person name="Yoshida Y."/>
            <person name="Ohtoshi R."/>
            <person name="Malay A.D."/>
            <person name="Moran D.A.P."/>
            <person name="Tomita M."/>
            <person name="Numata K."/>
            <person name="Arakawa K."/>
        </authorList>
    </citation>
    <scope>NUCLEOTIDE SEQUENCE</scope>
</reference>
<dbReference type="EMBL" id="BMAU01021288">
    <property type="protein sequence ID" value="GFY09266.1"/>
    <property type="molecule type" value="Genomic_DNA"/>
</dbReference>
<comment type="caution">
    <text evidence="1">The sequence shown here is derived from an EMBL/GenBank/DDBJ whole genome shotgun (WGS) entry which is preliminary data.</text>
</comment>
<protein>
    <submittedName>
        <fullName evidence="1">Uncharacterized protein</fullName>
    </submittedName>
</protein>
<keyword evidence="2" id="KW-1185">Reference proteome</keyword>
<evidence type="ECO:0000313" key="1">
    <source>
        <dbReference type="EMBL" id="GFY09266.1"/>
    </source>
</evidence>
<gene>
    <name evidence="1" type="ORF">TNCV_775411</name>
</gene>
<dbReference type="Proteomes" id="UP000887159">
    <property type="component" value="Unassembled WGS sequence"/>
</dbReference>
<sequence length="147" mass="16595">MNPMGNPMNMSDNARRSYFTRNVAGAYLKIIGAVKSDYLVFFWAGYKFLKLNFETPATLPDNIDERPPSPGLSQTAKLANAALRKHDRNRKWHFQALLSLLDGGQAANSAFLPPLDIHKKPKKCVNQNALCTIEKAVWLQYCKEVQL</sequence>
<proteinExistence type="predicted"/>
<accession>A0A8X6SA07</accession>
<organism evidence="1 2">
    <name type="scientific">Trichonephila clavipes</name>
    <name type="common">Golden silk orbweaver</name>
    <name type="synonym">Nephila clavipes</name>
    <dbReference type="NCBI Taxonomy" id="2585209"/>
    <lineage>
        <taxon>Eukaryota</taxon>
        <taxon>Metazoa</taxon>
        <taxon>Ecdysozoa</taxon>
        <taxon>Arthropoda</taxon>
        <taxon>Chelicerata</taxon>
        <taxon>Arachnida</taxon>
        <taxon>Araneae</taxon>
        <taxon>Araneomorphae</taxon>
        <taxon>Entelegynae</taxon>
        <taxon>Araneoidea</taxon>
        <taxon>Nephilidae</taxon>
        <taxon>Trichonephila</taxon>
    </lineage>
</organism>
<evidence type="ECO:0000313" key="2">
    <source>
        <dbReference type="Proteomes" id="UP000887159"/>
    </source>
</evidence>